<evidence type="ECO:0000256" key="4">
    <source>
        <dbReference type="ARBA" id="ARBA00022801"/>
    </source>
</evidence>
<sequence length="235" mass="26322">MFFFPYRVDLSLNHIPLLTILLSIICIFIYGNQVSSEELLHTNTLDFCTHVENKNFDESIKLISGNNSTNNCANVLLSIHRAQNKSEHINKIVKTANNTDNTIDIEQIRNALVNEYSAFTNTTPLTLTSRIQYSPSTYHVLNMISASFAHGNIYHLIGNLIFFYAFAASIEIIVGWKKYLFSVLTLCIGTNLSYSISTIHDSNALPTIGLSGVVMGMIGLFAFLMPTVRIKCILF</sequence>
<keyword evidence="10" id="KW-1185">Reference proteome</keyword>
<evidence type="ECO:0000256" key="2">
    <source>
        <dbReference type="ARBA" id="ARBA00009045"/>
    </source>
</evidence>
<dbReference type="PANTHER" id="PTHR43731:SF14">
    <property type="entry name" value="PRESENILIN-ASSOCIATED RHOMBOID-LIKE PROTEIN, MITOCHONDRIAL"/>
    <property type="match status" value="1"/>
</dbReference>
<evidence type="ECO:0000313" key="9">
    <source>
        <dbReference type="EMBL" id="OOZ42202.1"/>
    </source>
</evidence>
<accession>A0A1T2LB20</accession>
<dbReference type="InterPro" id="IPR035952">
    <property type="entry name" value="Rhomboid-like_sf"/>
</dbReference>
<protein>
    <recommendedName>
        <fullName evidence="8">Peptidase S54 rhomboid domain-containing protein</fullName>
    </recommendedName>
</protein>
<dbReference type="InterPro" id="IPR050925">
    <property type="entry name" value="Rhomboid_protease_S54"/>
</dbReference>
<keyword evidence="6 7" id="KW-0472">Membrane</keyword>
<evidence type="ECO:0000313" key="10">
    <source>
        <dbReference type="Proteomes" id="UP000191110"/>
    </source>
</evidence>
<keyword evidence="5 7" id="KW-1133">Transmembrane helix</keyword>
<dbReference type="GO" id="GO:0006465">
    <property type="term" value="P:signal peptide processing"/>
    <property type="evidence" value="ECO:0007669"/>
    <property type="project" value="TreeGrafter"/>
</dbReference>
<dbReference type="GO" id="GO:0004252">
    <property type="term" value="F:serine-type endopeptidase activity"/>
    <property type="evidence" value="ECO:0007669"/>
    <property type="project" value="InterPro"/>
</dbReference>
<evidence type="ECO:0000256" key="7">
    <source>
        <dbReference type="SAM" id="Phobius"/>
    </source>
</evidence>
<dbReference type="RefSeq" id="WP_078482229.1">
    <property type="nucleotide sequence ID" value="NZ_MPRL01000002.1"/>
</dbReference>
<comment type="caution">
    <text evidence="9">The sequence shown here is derived from an EMBL/GenBank/DDBJ whole genome shotgun (WGS) entry which is preliminary data.</text>
</comment>
<dbReference type="EMBL" id="MPRL01000002">
    <property type="protein sequence ID" value="OOZ42202.1"/>
    <property type="molecule type" value="Genomic_DNA"/>
</dbReference>
<reference evidence="9 10" key="1">
    <citation type="submission" date="2016-11" db="EMBL/GenBank/DDBJ databases">
        <title>Mixed transmission modes and dynamic genome evolution in an obligate animal-bacterial symbiosis.</title>
        <authorList>
            <person name="Russell S.L."/>
            <person name="Corbett-Detig R.B."/>
            <person name="Cavanaugh C.M."/>
        </authorList>
    </citation>
    <scope>NUCLEOTIDE SEQUENCE [LARGE SCALE GENOMIC DNA]</scope>
    <source>
        <strain evidence="9">Sveles-Q1</strain>
    </source>
</reference>
<comment type="similarity">
    <text evidence="2">Belongs to the peptidase S54 family.</text>
</comment>
<evidence type="ECO:0000256" key="5">
    <source>
        <dbReference type="ARBA" id="ARBA00022989"/>
    </source>
</evidence>
<keyword evidence="4" id="KW-0378">Hydrolase</keyword>
<comment type="subcellular location">
    <subcellularLocation>
        <location evidence="1">Membrane</location>
        <topology evidence="1">Multi-pass membrane protein</topology>
    </subcellularLocation>
</comment>
<dbReference type="AlphaFoldDB" id="A0A1T2LB20"/>
<dbReference type="InterPro" id="IPR022764">
    <property type="entry name" value="Peptidase_S54_rhomboid_dom"/>
</dbReference>
<feature type="transmembrane region" description="Helical" evidence="7">
    <location>
        <begin position="153"/>
        <end position="174"/>
    </location>
</feature>
<dbReference type="PANTHER" id="PTHR43731">
    <property type="entry name" value="RHOMBOID PROTEASE"/>
    <property type="match status" value="1"/>
</dbReference>
<gene>
    <name evidence="9" type="ORF">BOW53_01075</name>
</gene>
<feature type="transmembrane region" description="Helical" evidence="7">
    <location>
        <begin position="12"/>
        <end position="31"/>
    </location>
</feature>
<dbReference type="GO" id="GO:0016020">
    <property type="term" value="C:membrane"/>
    <property type="evidence" value="ECO:0007669"/>
    <property type="project" value="UniProtKB-SubCell"/>
</dbReference>
<proteinExistence type="inferred from homology"/>
<evidence type="ECO:0000256" key="3">
    <source>
        <dbReference type="ARBA" id="ARBA00022692"/>
    </source>
</evidence>
<dbReference type="Gene3D" id="1.20.1540.10">
    <property type="entry name" value="Rhomboid-like"/>
    <property type="match status" value="1"/>
</dbReference>
<feature type="domain" description="Peptidase S54 rhomboid" evidence="8">
    <location>
        <begin position="140"/>
        <end position="231"/>
    </location>
</feature>
<keyword evidence="3 7" id="KW-0812">Transmembrane</keyword>
<evidence type="ECO:0000259" key="8">
    <source>
        <dbReference type="Pfam" id="PF01694"/>
    </source>
</evidence>
<dbReference type="Proteomes" id="UP000191110">
    <property type="component" value="Unassembled WGS sequence"/>
</dbReference>
<evidence type="ECO:0000256" key="1">
    <source>
        <dbReference type="ARBA" id="ARBA00004141"/>
    </source>
</evidence>
<dbReference type="OrthoDB" id="6400781at2"/>
<organism evidence="9 10">
    <name type="scientific">Solemya pervernicosa gill symbiont</name>
    <dbReference type="NCBI Taxonomy" id="642797"/>
    <lineage>
        <taxon>Bacteria</taxon>
        <taxon>Pseudomonadati</taxon>
        <taxon>Pseudomonadota</taxon>
        <taxon>Gammaproteobacteria</taxon>
        <taxon>sulfur-oxidizing symbionts</taxon>
    </lineage>
</organism>
<evidence type="ECO:0000256" key="6">
    <source>
        <dbReference type="ARBA" id="ARBA00023136"/>
    </source>
</evidence>
<feature type="transmembrane region" description="Helical" evidence="7">
    <location>
        <begin position="208"/>
        <end position="228"/>
    </location>
</feature>
<dbReference type="SUPFAM" id="SSF144091">
    <property type="entry name" value="Rhomboid-like"/>
    <property type="match status" value="1"/>
</dbReference>
<name>A0A1T2LB20_9GAMM</name>
<dbReference type="Pfam" id="PF01694">
    <property type="entry name" value="Rhomboid"/>
    <property type="match status" value="1"/>
</dbReference>